<evidence type="ECO:0000313" key="3">
    <source>
        <dbReference type="EMBL" id="EKE70111.1"/>
    </source>
</evidence>
<feature type="chain" id="PRO_5003861507" evidence="2">
    <location>
        <begin position="23"/>
        <end position="101"/>
    </location>
</feature>
<keyword evidence="4" id="KW-1185">Reference proteome</keyword>
<dbReference type="EMBL" id="AMRK01000008">
    <property type="protein sequence ID" value="EKE70111.1"/>
    <property type="molecule type" value="Genomic_DNA"/>
</dbReference>
<name>K2IJ08_9RHOB</name>
<feature type="region of interest" description="Disordered" evidence="1">
    <location>
        <begin position="57"/>
        <end position="101"/>
    </location>
</feature>
<feature type="compositionally biased region" description="Low complexity" evidence="1">
    <location>
        <begin position="75"/>
        <end position="88"/>
    </location>
</feature>
<keyword evidence="2" id="KW-0732">Signal</keyword>
<dbReference type="Proteomes" id="UP000006762">
    <property type="component" value="Unassembled WGS sequence"/>
</dbReference>
<dbReference type="PATRIC" id="fig|1208323.3.peg.3003"/>
<protein>
    <submittedName>
        <fullName evidence="3">Uncharacterized protein</fullName>
    </submittedName>
</protein>
<dbReference type="RefSeq" id="WP_009572881.1">
    <property type="nucleotide sequence ID" value="NZ_AMRK01000008.1"/>
</dbReference>
<accession>K2IJ08</accession>
<sequence length="101" mass="10562">MKPFTYALALMLPLTLAAPGFAQNVTVTTGKGGTMTKNRSCMVDGQMVICDTMTTGTTAGGQTVSRNRQRTVEQGGSTTTVTGTGPSGESNTRTRTLLITR</sequence>
<comment type="caution">
    <text evidence="3">The sequence shown here is derived from an EMBL/GenBank/DDBJ whole genome shotgun (WGS) entry which is preliminary data.</text>
</comment>
<gene>
    <name evidence="3" type="ORF">B30_14529</name>
</gene>
<evidence type="ECO:0000313" key="4">
    <source>
        <dbReference type="Proteomes" id="UP000006762"/>
    </source>
</evidence>
<organism evidence="3 4">
    <name type="scientific">Celeribacter baekdonensis B30</name>
    <dbReference type="NCBI Taxonomy" id="1208323"/>
    <lineage>
        <taxon>Bacteria</taxon>
        <taxon>Pseudomonadati</taxon>
        <taxon>Pseudomonadota</taxon>
        <taxon>Alphaproteobacteria</taxon>
        <taxon>Rhodobacterales</taxon>
        <taxon>Roseobacteraceae</taxon>
        <taxon>Celeribacter</taxon>
    </lineage>
</organism>
<dbReference type="STRING" id="1208323.B30_14529"/>
<evidence type="ECO:0000256" key="2">
    <source>
        <dbReference type="SAM" id="SignalP"/>
    </source>
</evidence>
<reference evidence="3 4" key="1">
    <citation type="submission" date="2012-09" db="EMBL/GenBank/DDBJ databases">
        <title>Celeribacter baekdonensis B30 Genome Sequencing.</title>
        <authorList>
            <person name="Wang W."/>
        </authorList>
    </citation>
    <scope>NUCLEOTIDE SEQUENCE [LARGE SCALE GENOMIC DNA]</scope>
    <source>
        <strain evidence="3 4">B30</strain>
    </source>
</reference>
<feature type="signal peptide" evidence="2">
    <location>
        <begin position="1"/>
        <end position="22"/>
    </location>
</feature>
<proteinExistence type="predicted"/>
<evidence type="ECO:0000256" key="1">
    <source>
        <dbReference type="SAM" id="MobiDB-lite"/>
    </source>
</evidence>
<feature type="compositionally biased region" description="Polar residues" evidence="1">
    <location>
        <begin position="89"/>
        <end position="101"/>
    </location>
</feature>
<dbReference type="AlphaFoldDB" id="K2IJ08"/>